<dbReference type="OrthoDB" id="440325at2759"/>
<dbReference type="InterPro" id="IPR016163">
    <property type="entry name" value="Ald_DH_C"/>
</dbReference>
<evidence type="ECO:0000256" key="1">
    <source>
        <dbReference type="ARBA" id="ARBA00009986"/>
    </source>
</evidence>
<dbReference type="Pfam" id="PF00171">
    <property type="entry name" value="Aldedh"/>
    <property type="match status" value="1"/>
</dbReference>
<dbReference type="GO" id="GO:0005737">
    <property type="term" value="C:cytoplasm"/>
    <property type="evidence" value="ECO:0007669"/>
    <property type="project" value="TreeGrafter"/>
</dbReference>
<keyword evidence="2" id="KW-0125">Carotenoid biosynthesis</keyword>
<feature type="active site" evidence="6">
    <location>
        <position position="229"/>
    </location>
</feature>
<dbReference type="InterPro" id="IPR012394">
    <property type="entry name" value="Aldehyde_DH_NAD(P)"/>
</dbReference>
<accession>A0A3A2ZKG0</accession>
<dbReference type="InterPro" id="IPR016161">
    <property type="entry name" value="Ald_DH/histidinol_DH"/>
</dbReference>
<keyword evidence="9" id="KW-1185">Reference proteome</keyword>
<dbReference type="FunFam" id="3.40.605.10:FF:000004">
    <property type="entry name" value="Aldehyde dehydrogenase"/>
    <property type="match status" value="1"/>
</dbReference>
<feature type="domain" description="Aldehyde dehydrogenase" evidence="7">
    <location>
        <begin position="8"/>
        <end position="443"/>
    </location>
</feature>
<reference evidence="9" key="1">
    <citation type="submission" date="2017-02" db="EMBL/GenBank/DDBJ databases">
        <authorList>
            <person name="Tafer H."/>
            <person name="Lopandic K."/>
        </authorList>
    </citation>
    <scope>NUCLEOTIDE SEQUENCE [LARGE SCALE GENOMIC DNA]</scope>
    <source>
        <strain evidence="9">CBS 366.77</strain>
    </source>
</reference>
<dbReference type="SUPFAM" id="SSF53720">
    <property type="entry name" value="ALDH-like"/>
    <property type="match status" value="1"/>
</dbReference>
<dbReference type="Gene3D" id="3.40.309.10">
    <property type="entry name" value="Aldehyde Dehydrogenase, Chain A, domain 2"/>
    <property type="match status" value="1"/>
</dbReference>
<evidence type="ECO:0000313" key="8">
    <source>
        <dbReference type="EMBL" id="RJE23632.1"/>
    </source>
</evidence>
<dbReference type="InterPro" id="IPR015590">
    <property type="entry name" value="Aldehyde_DH_dom"/>
</dbReference>
<name>A0A3A2ZKG0_9EURO</name>
<dbReference type="Proteomes" id="UP000266188">
    <property type="component" value="Unassembled WGS sequence"/>
</dbReference>
<organism evidence="8 9">
    <name type="scientific">Aspergillus sclerotialis</name>
    <dbReference type="NCBI Taxonomy" id="2070753"/>
    <lineage>
        <taxon>Eukaryota</taxon>
        <taxon>Fungi</taxon>
        <taxon>Dikarya</taxon>
        <taxon>Ascomycota</taxon>
        <taxon>Pezizomycotina</taxon>
        <taxon>Eurotiomycetes</taxon>
        <taxon>Eurotiomycetidae</taxon>
        <taxon>Eurotiales</taxon>
        <taxon>Aspergillaceae</taxon>
        <taxon>Aspergillus</taxon>
        <taxon>Aspergillus subgen. Polypaecilum</taxon>
    </lineage>
</organism>
<sequence>MVASDIPQIQYTPIEEIQERVSKLKKTFLEHKTRSIEFRLVQLRKLYWAIKDNEQRIAQALSADLGKPVFETQIAESGWLENDIVFVSRNLHKWAKDEKAEDIDLAFKFMKPTIRKDPLGCVLVIGWFTLSAFNYPFQLTLGPVIGAIAGGNTVVIKPSENAPNSAVVIQQIVEASLDPSCYTVVQGGIPESQALLAERWDKIFFTGGATVGRIVAKAAAPHLTPVVLELGGINPAIITKNANPRLVARRLLWGKLLNAGQVCTSQNYLLVDKAVLPAVVDEFKKAYKEYYPQGAKASPDYSRIINEGAFHRIKSMIDNTKGKILLGGTMDEKELFIEPTIVEVNSPDDSLLVQESFGPVIPILAVENADEAVQIANGIQSTPLGIYPFGSKADTDKILASTRSGGAAVNDAALHIPTLPFGGVGESGYGAYRGRASFETFVHRRPITTSPSWLESILAIRYPPYAGKLGKFKAASTLVPDFDRNGQKIRFGWLRTILTLGGGSAKAGAGRATVVAIGE</sequence>
<dbReference type="PANTHER" id="PTHR43570">
    <property type="entry name" value="ALDEHYDE DEHYDROGENASE"/>
    <property type="match status" value="1"/>
</dbReference>
<evidence type="ECO:0000313" key="9">
    <source>
        <dbReference type="Proteomes" id="UP000266188"/>
    </source>
</evidence>
<dbReference type="FunFam" id="3.40.309.10:FF:000025">
    <property type="entry name" value="Aldehyde dehydrogenase"/>
    <property type="match status" value="1"/>
</dbReference>
<dbReference type="STRING" id="2070753.A0A3A2ZKG0"/>
<dbReference type="GO" id="GO:0004029">
    <property type="term" value="F:aldehyde dehydrogenase (NAD+) activity"/>
    <property type="evidence" value="ECO:0007669"/>
    <property type="project" value="TreeGrafter"/>
</dbReference>
<protein>
    <recommendedName>
        <fullName evidence="5">Aldehyde dehydrogenase</fullName>
    </recommendedName>
</protein>
<dbReference type="CDD" id="cd07135">
    <property type="entry name" value="ALDH_F14-YMR110C"/>
    <property type="match status" value="1"/>
</dbReference>
<feature type="active site" evidence="6">
    <location>
        <position position="263"/>
    </location>
</feature>
<comment type="caution">
    <text evidence="8">The sequence shown here is derived from an EMBL/GenBank/DDBJ whole genome shotgun (WGS) entry which is preliminary data.</text>
</comment>
<evidence type="ECO:0000256" key="6">
    <source>
        <dbReference type="PIRSR" id="PIRSR036492-1"/>
    </source>
</evidence>
<dbReference type="GO" id="GO:0006081">
    <property type="term" value="P:aldehyde metabolic process"/>
    <property type="evidence" value="ECO:0007669"/>
    <property type="project" value="InterPro"/>
</dbReference>
<dbReference type="PANTHER" id="PTHR43570:SF11">
    <property type="entry name" value="ALDEHYDE DEHYDROGENASE"/>
    <property type="match status" value="1"/>
</dbReference>
<evidence type="ECO:0000256" key="3">
    <source>
        <dbReference type="ARBA" id="ARBA00023002"/>
    </source>
</evidence>
<dbReference type="EMBL" id="MVGC01000112">
    <property type="protein sequence ID" value="RJE23632.1"/>
    <property type="molecule type" value="Genomic_DNA"/>
</dbReference>
<comment type="similarity">
    <text evidence="1 5">Belongs to the aldehyde dehydrogenase family.</text>
</comment>
<keyword evidence="3 5" id="KW-0560">Oxidoreductase</keyword>
<dbReference type="PIRSF" id="PIRSF036492">
    <property type="entry name" value="ALDH"/>
    <property type="match status" value="1"/>
</dbReference>
<dbReference type="GO" id="GO:0016117">
    <property type="term" value="P:carotenoid biosynthetic process"/>
    <property type="evidence" value="ECO:0007669"/>
    <property type="project" value="UniProtKB-KW"/>
</dbReference>
<gene>
    <name evidence="8" type="ORF">PHISCL_04046</name>
</gene>
<evidence type="ECO:0000256" key="5">
    <source>
        <dbReference type="PIRNR" id="PIRNR036492"/>
    </source>
</evidence>
<evidence type="ECO:0000256" key="4">
    <source>
        <dbReference type="ARBA" id="ARBA00023027"/>
    </source>
</evidence>
<keyword evidence="4" id="KW-0520">NAD</keyword>
<evidence type="ECO:0000259" key="7">
    <source>
        <dbReference type="Pfam" id="PF00171"/>
    </source>
</evidence>
<dbReference type="Gene3D" id="3.40.605.10">
    <property type="entry name" value="Aldehyde Dehydrogenase, Chain A, domain 1"/>
    <property type="match status" value="1"/>
</dbReference>
<evidence type="ECO:0000256" key="2">
    <source>
        <dbReference type="ARBA" id="ARBA00022746"/>
    </source>
</evidence>
<dbReference type="AlphaFoldDB" id="A0A3A2ZKG0"/>
<dbReference type="InterPro" id="IPR016162">
    <property type="entry name" value="Ald_DH_N"/>
</dbReference>
<proteinExistence type="inferred from homology"/>